<name>I3SR53_LOTJA</name>
<reference evidence="1" key="1">
    <citation type="submission" date="2012-05" db="EMBL/GenBank/DDBJ databases">
        <authorList>
            <person name="Krishnakumar V."/>
            <person name="Cheung F."/>
            <person name="Xiao Y."/>
            <person name="Chan A."/>
            <person name="Moskal W.A."/>
            <person name="Town C.D."/>
        </authorList>
    </citation>
    <scope>NUCLEOTIDE SEQUENCE</scope>
</reference>
<proteinExistence type="evidence at transcript level"/>
<sequence length="41" mass="4503">MSSAVIFGVCSNTATVAVETAAIEVCLCFREMWSHHTRQIC</sequence>
<dbReference type="AlphaFoldDB" id="I3SR53"/>
<protein>
    <submittedName>
        <fullName evidence="1">Uncharacterized protein</fullName>
    </submittedName>
</protein>
<organism evidence="1">
    <name type="scientific">Lotus japonicus</name>
    <name type="common">Lotus corniculatus var. japonicus</name>
    <dbReference type="NCBI Taxonomy" id="34305"/>
    <lineage>
        <taxon>Eukaryota</taxon>
        <taxon>Viridiplantae</taxon>
        <taxon>Streptophyta</taxon>
        <taxon>Embryophyta</taxon>
        <taxon>Tracheophyta</taxon>
        <taxon>Spermatophyta</taxon>
        <taxon>Magnoliopsida</taxon>
        <taxon>eudicotyledons</taxon>
        <taxon>Gunneridae</taxon>
        <taxon>Pentapetalae</taxon>
        <taxon>rosids</taxon>
        <taxon>fabids</taxon>
        <taxon>Fabales</taxon>
        <taxon>Fabaceae</taxon>
        <taxon>Papilionoideae</taxon>
        <taxon>50 kb inversion clade</taxon>
        <taxon>NPAAA clade</taxon>
        <taxon>Hologalegina</taxon>
        <taxon>robinioid clade</taxon>
        <taxon>Loteae</taxon>
        <taxon>Lotus</taxon>
    </lineage>
</organism>
<dbReference type="EMBL" id="BT142951">
    <property type="protein sequence ID" value="AFK42745.1"/>
    <property type="molecule type" value="mRNA"/>
</dbReference>
<accession>I3SR53</accession>
<evidence type="ECO:0000313" key="1">
    <source>
        <dbReference type="EMBL" id="AFK42745.1"/>
    </source>
</evidence>